<evidence type="ECO:0000313" key="1">
    <source>
        <dbReference type="EMBL" id="MTD16249.1"/>
    </source>
</evidence>
<dbReference type="Proteomes" id="UP000460221">
    <property type="component" value="Unassembled WGS sequence"/>
</dbReference>
<dbReference type="RefSeq" id="WP_154770268.1">
    <property type="nucleotide sequence ID" value="NZ_WLYK01000009.1"/>
</dbReference>
<name>A0A7K1FS99_9ACTN</name>
<gene>
    <name evidence="1" type="ORF">GIS00_20120</name>
</gene>
<dbReference type="EMBL" id="WLYK01000009">
    <property type="protein sequence ID" value="MTD16249.1"/>
    <property type="molecule type" value="Genomic_DNA"/>
</dbReference>
<proteinExistence type="predicted"/>
<dbReference type="AlphaFoldDB" id="A0A7K1FS99"/>
<sequence length="143" mass="15963">MSRHRAALGGLVGRRITAVWVVWILEEDEWFTDLPVVLVFDDGRQLELCWQRVDDLSISWETIDLAVPPVAWVTWALQWRAAADPAVNGMIGRVVTEVVPTGGRHEMAGLWFGAADTGLYVYAAGDENGFAADRRGDRRRADL</sequence>
<keyword evidence="2" id="KW-1185">Reference proteome</keyword>
<protein>
    <submittedName>
        <fullName evidence="1">Uncharacterized protein</fullName>
    </submittedName>
</protein>
<accession>A0A7K1FS99</accession>
<comment type="caution">
    <text evidence="1">The sequence shown here is derived from an EMBL/GenBank/DDBJ whole genome shotgun (WGS) entry which is preliminary data.</text>
</comment>
<organism evidence="1 2">
    <name type="scientific">Nakamurella alba</name>
    <dbReference type="NCBI Taxonomy" id="2665158"/>
    <lineage>
        <taxon>Bacteria</taxon>
        <taxon>Bacillati</taxon>
        <taxon>Actinomycetota</taxon>
        <taxon>Actinomycetes</taxon>
        <taxon>Nakamurellales</taxon>
        <taxon>Nakamurellaceae</taxon>
        <taxon>Nakamurella</taxon>
    </lineage>
</organism>
<evidence type="ECO:0000313" key="2">
    <source>
        <dbReference type="Proteomes" id="UP000460221"/>
    </source>
</evidence>
<reference evidence="1 2" key="1">
    <citation type="submission" date="2019-11" db="EMBL/GenBank/DDBJ databases">
        <authorList>
            <person name="Jiang L.-Q."/>
        </authorList>
    </citation>
    <scope>NUCLEOTIDE SEQUENCE [LARGE SCALE GENOMIC DNA]</scope>
    <source>
        <strain evidence="1 2">YIM 132087</strain>
    </source>
</reference>